<reference evidence="1 2" key="1">
    <citation type="submission" date="2015-10" db="EMBL/GenBank/DDBJ databases">
        <title>Draft genome sequence of Salegentibacter salinarum KCTC 12975.</title>
        <authorList>
            <person name="Lin W."/>
            <person name="Zheng Q."/>
        </authorList>
    </citation>
    <scope>NUCLEOTIDE SEQUENCE [LARGE SCALE GENOMIC DNA]</scope>
    <source>
        <strain evidence="1 2">KCTC 12975</strain>
    </source>
</reference>
<proteinExistence type="predicted"/>
<organism evidence="1 2">
    <name type="scientific">Salegentibacter salinarum</name>
    <dbReference type="NCBI Taxonomy" id="447422"/>
    <lineage>
        <taxon>Bacteria</taxon>
        <taxon>Pseudomonadati</taxon>
        <taxon>Bacteroidota</taxon>
        <taxon>Flavobacteriia</taxon>
        <taxon>Flavobacteriales</taxon>
        <taxon>Flavobacteriaceae</taxon>
        <taxon>Salegentibacter</taxon>
    </lineage>
</organism>
<comment type="caution">
    <text evidence="1">The sequence shown here is derived from an EMBL/GenBank/DDBJ whole genome shotgun (WGS) entry which is preliminary data.</text>
</comment>
<keyword evidence="2" id="KW-1185">Reference proteome</keyword>
<gene>
    <name evidence="1" type="ORF">APR41_05535</name>
</gene>
<accession>A0A2N0TSF5</accession>
<dbReference type="Proteomes" id="UP000232673">
    <property type="component" value="Unassembled WGS sequence"/>
</dbReference>
<name>A0A2N0TSF5_9FLAO</name>
<evidence type="ECO:0000313" key="1">
    <source>
        <dbReference type="EMBL" id="PKD17671.1"/>
    </source>
</evidence>
<dbReference type="AlphaFoldDB" id="A0A2N0TSF5"/>
<protein>
    <submittedName>
        <fullName evidence="1">Uncharacterized protein</fullName>
    </submittedName>
</protein>
<sequence length="109" mass="12504">MNRGYLPCRFTSYSGFTLPFFDAFILQYPGLVKRIKREGEAKTALCRCPEKDVVLCTLKRRGGLRMTFAYGSGNTTIFLRKKDYDGKFNQADFIEKFRTGVERSDFSSG</sequence>
<dbReference type="EMBL" id="LKTS01000034">
    <property type="protein sequence ID" value="PKD17671.1"/>
    <property type="molecule type" value="Genomic_DNA"/>
</dbReference>
<evidence type="ECO:0000313" key="2">
    <source>
        <dbReference type="Proteomes" id="UP000232673"/>
    </source>
</evidence>